<protein>
    <submittedName>
        <fullName evidence="1">Uncharacterized protein</fullName>
    </submittedName>
</protein>
<dbReference type="AlphaFoldDB" id="A0A162LBK8"/>
<reference evidence="1 2" key="1">
    <citation type="submission" date="2015-12" db="EMBL/GenBank/DDBJ databases">
        <title>Genome sequence of Tistrella mobilis MCCC 1A02139.</title>
        <authorList>
            <person name="Lu L."/>
            <person name="Lai Q."/>
            <person name="Shao Z."/>
            <person name="Qian P."/>
        </authorList>
    </citation>
    <scope>NUCLEOTIDE SEQUENCE [LARGE SCALE GENOMIC DNA]</scope>
    <source>
        <strain evidence="1 2">MCCC 1A02139</strain>
    </source>
</reference>
<dbReference type="Gene3D" id="3.40.50.1110">
    <property type="entry name" value="SGNH hydrolase"/>
    <property type="match status" value="2"/>
</dbReference>
<comment type="caution">
    <text evidence="1">The sequence shown here is derived from an EMBL/GenBank/DDBJ whole genome shotgun (WGS) entry which is preliminary data.</text>
</comment>
<dbReference type="RefSeq" id="WP_062763173.1">
    <property type="nucleotide sequence ID" value="NZ_CP121042.1"/>
</dbReference>
<dbReference type="InterPro" id="IPR036514">
    <property type="entry name" value="SGNH_hydro_sf"/>
</dbReference>
<dbReference type="EMBL" id="LPZR01000093">
    <property type="protein sequence ID" value="KYO54256.1"/>
    <property type="molecule type" value="Genomic_DNA"/>
</dbReference>
<accession>A0A162LBK8</accession>
<dbReference type="PROSITE" id="PS51257">
    <property type="entry name" value="PROKAR_LIPOPROTEIN"/>
    <property type="match status" value="1"/>
</dbReference>
<name>A0A162LBK8_9PROT</name>
<sequence length="315" mass="33358">MRVLVLVLVGIGLGCLAGEGLVRLGTANQKNYVIEMWRYAKLLKRPSDDPAIGHEHVPGASARLQGVEVSINSLGLRGPEPVPGRPAVVLAGDSMTLGWGVAESGTLAGQLARRLGDDVQVVNAGVGNMTVPQIVAHWLEIRRRIGDAFPVRTLVLLPSSRAGLPQPAGDAGWLVRHSELAALIATFWAQATSGAAGRDGMIAAYRTAWTGAEGQARIARAFDRLAAETRADGIRVIVAQMPDTNDFRDYAFGFVTGITGREAAAHGWDFVDLYPLFAGETAADFWTMPGDIHPNAAAYARIADRLAPLLAAPAS</sequence>
<dbReference type="GeneID" id="97238976"/>
<dbReference type="OrthoDB" id="916975at2"/>
<dbReference type="SUPFAM" id="SSF52266">
    <property type="entry name" value="SGNH hydrolase"/>
    <property type="match status" value="1"/>
</dbReference>
<evidence type="ECO:0000313" key="2">
    <source>
        <dbReference type="Proteomes" id="UP000075787"/>
    </source>
</evidence>
<evidence type="ECO:0000313" key="1">
    <source>
        <dbReference type="EMBL" id="KYO54256.1"/>
    </source>
</evidence>
<dbReference type="GO" id="GO:0016788">
    <property type="term" value="F:hydrolase activity, acting on ester bonds"/>
    <property type="evidence" value="ECO:0007669"/>
    <property type="project" value="UniProtKB-ARBA"/>
</dbReference>
<gene>
    <name evidence="1" type="ORF">AUP44_25390</name>
</gene>
<organism evidence="1 2">
    <name type="scientific">Tistrella mobilis</name>
    <dbReference type="NCBI Taxonomy" id="171437"/>
    <lineage>
        <taxon>Bacteria</taxon>
        <taxon>Pseudomonadati</taxon>
        <taxon>Pseudomonadota</taxon>
        <taxon>Alphaproteobacteria</taxon>
        <taxon>Geminicoccales</taxon>
        <taxon>Geminicoccaceae</taxon>
        <taxon>Tistrella</taxon>
    </lineage>
</organism>
<dbReference type="Proteomes" id="UP000075787">
    <property type="component" value="Unassembled WGS sequence"/>
</dbReference>
<proteinExistence type="predicted"/>